<dbReference type="Proteomes" id="UP000609323">
    <property type="component" value="Unassembled WGS sequence"/>
</dbReference>
<gene>
    <name evidence="2" type="ORF">GCM10010917_37920</name>
</gene>
<comment type="caution">
    <text evidence="2">The sequence shown here is derived from an EMBL/GenBank/DDBJ whole genome shotgun (WGS) entry which is preliminary data.</text>
</comment>
<name>A0ABQ1GRU0_9BACL</name>
<evidence type="ECO:0000313" key="3">
    <source>
        <dbReference type="Proteomes" id="UP000609323"/>
    </source>
</evidence>
<evidence type="ECO:0000256" key="1">
    <source>
        <dbReference type="SAM" id="MobiDB-lite"/>
    </source>
</evidence>
<proteinExistence type="predicted"/>
<organism evidence="2 3">
    <name type="scientific">Paenibacillus physcomitrellae</name>
    <dbReference type="NCBI Taxonomy" id="1619311"/>
    <lineage>
        <taxon>Bacteria</taxon>
        <taxon>Bacillati</taxon>
        <taxon>Bacillota</taxon>
        <taxon>Bacilli</taxon>
        <taxon>Bacillales</taxon>
        <taxon>Paenibacillaceae</taxon>
        <taxon>Paenibacillus</taxon>
    </lineage>
</organism>
<protein>
    <submittedName>
        <fullName evidence="2">Uncharacterized protein</fullName>
    </submittedName>
</protein>
<reference evidence="3" key="1">
    <citation type="journal article" date="2019" name="Int. J. Syst. Evol. Microbiol.">
        <title>The Global Catalogue of Microorganisms (GCM) 10K type strain sequencing project: providing services to taxonomists for standard genome sequencing and annotation.</title>
        <authorList>
            <consortium name="The Broad Institute Genomics Platform"/>
            <consortium name="The Broad Institute Genome Sequencing Center for Infectious Disease"/>
            <person name="Wu L."/>
            <person name="Ma J."/>
        </authorList>
    </citation>
    <scope>NUCLEOTIDE SEQUENCE [LARGE SCALE GENOMIC DNA]</scope>
    <source>
        <strain evidence="3">CGMCC 1.15044</strain>
    </source>
</reference>
<evidence type="ECO:0000313" key="2">
    <source>
        <dbReference type="EMBL" id="GGA49041.1"/>
    </source>
</evidence>
<accession>A0ABQ1GRU0</accession>
<sequence>MTNPSARLQEGNVPSLQTGRGVFLMGKPHFKEAMEDRRVKEGEGLYTGACT</sequence>
<keyword evidence="3" id="KW-1185">Reference proteome</keyword>
<dbReference type="EMBL" id="BMHF01000018">
    <property type="protein sequence ID" value="GGA49041.1"/>
    <property type="molecule type" value="Genomic_DNA"/>
</dbReference>
<feature type="compositionally biased region" description="Polar residues" evidence="1">
    <location>
        <begin position="1"/>
        <end position="18"/>
    </location>
</feature>
<feature type="region of interest" description="Disordered" evidence="1">
    <location>
        <begin position="1"/>
        <end position="20"/>
    </location>
</feature>